<dbReference type="AlphaFoldDB" id="G2PF02"/>
<name>G2PF02_STRV4</name>
<evidence type="ECO:0000256" key="5">
    <source>
        <dbReference type="SAM" id="MobiDB-lite"/>
    </source>
</evidence>
<dbReference type="GO" id="GO:0003700">
    <property type="term" value="F:DNA-binding transcription factor activity"/>
    <property type="evidence" value="ECO:0007669"/>
    <property type="project" value="TreeGrafter"/>
</dbReference>
<proteinExistence type="predicted"/>
<dbReference type="PANTHER" id="PTHR30146:SF148">
    <property type="entry name" value="HTH-TYPE TRANSCRIPTIONAL REPRESSOR PURR-RELATED"/>
    <property type="match status" value="1"/>
</dbReference>
<evidence type="ECO:0000313" key="8">
    <source>
        <dbReference type="Proteomes" id="UP000008703"/>
    </source>
</evidence>
<dbReference type="EMBL" id="CP002994">
    <property type="protein sequence ID" value="AEM84008.1"/>
    <property type="molecule type" value="Genomic_DNA"/>
</dbReference>
<dbReference type="Gene3D" id="3.40.50.2300">
    <property type="match status" value="2"/>
</dbReference>
<evidence type="ECO:0000259" key="6">
    <source>
        <dbReference type="PROSITE" id="PS50932"/>
    </source>
</evidence>
<dbReference type="InterPro" id="IPR046335">
    <property type="entry name" value="LacI/GalR-like_sensor"/>
</dbReference>
<feature type="domain" description="HTH lacI-type" evidence="6">
    <location>
        <begin position="40"/>
        <end position="99"/>
    </location>
</feature>
<keyword evidence="3" id="KW-0238">DNA-binding</keyword>
<dbReference type="Pfam" id="PF00356">
    <property type="entry name" value="LacI"/>
    <property type="match status" value="1"/>
</dbReference>
<dbReference type="KEGG" id="svl:Strvi_4364"/>
<reference evidence="7" key="1">
    <citation type="submission" date="2011-08" db="EMBL/GenBank/DDBJ databases">
        <title>Complete sequence of chromosome of Streptomyces violaceusniger Tu 4113.</title>
        <authorList>
            <consortium name="US DOE Joint Genome Institute"/>
            <person name="Lucas S."/>
            <person name="Han J."/>
            <person name="Lapidus A."/>
            <person name="Cheng J.-F."/>
            <person name="Goodwin L."/>
            <person name="Pitluck S."/>
            <person name="Peters L."/>
            <person name="Ivanova N."/>
            <person name="Daligault H."/>
            <person name="Detter J.C."/>
            <person name="Han C."/>
            <person name="Tapia R."/>
            <person name="Land M."/>
            <person name="Hauser L."/>
            <person name="Kyrpides N."/>
            <person name="Ivanova N."/>
            <person name="Pagani I."/>
            <person name="Hagen A."/>
            <person name="Katz L."/>
            <person name="Fiedler H.-P."/>
            <person name="Keasling J."/>
            <person name="Fortman J."/>
            <person name="Woyke T."/>
        </authorList>
    </citation>
    <scope>NUCLEOTIDE SEQUENCE [LARGE SCALE GENOMIC DNA]</scope>
    <source>
        <strain evidence="7">Tu 4113</strain>
    </source>
</reference>
<dbReference type="PANTHER" id="PTHR30146">
    <property type="entry name" value="LACI-RELATED TRANSCRIPTIONAL REPRESSOR"/>
    <property type="match status" value="1"/>
</dbReference>
<dbReference type="PROSITE" id="PS50932">
    <property type="entry name" value="HTH_LACI_2"/>
    <property type="match status" value="1"/>
</dbReference>
<protein>
    <submittedName>
        <fullName evidence="7">Transcriptional regulator, LacI family</fullName>
    </submittedName>
</protein>
<evidence type="ECO:0000256" key="4">
    <source>
        <dbReference type="ARBA" id="ARBA00023163"/>
    </source>
</evidence>
<sequence>MRIGNAHYHSVGEKESSVEQSRKRAKPGRNPGSVGRTSRPRQAEVAQLAGVSQATVSLVLSARTDGKAATISEETRERVLDAARSLGYVHDPAARRLAAARNNLLGVFSFTATFPTDVQHSYYPFLVGVEQEAAARGYDLVLFTGSSAGGPDALSRVRLADGCLFLGRHAPRAELKRLVADGFPVVHLGRREELEGLAWVGADYVSASRAVVEHLAALGHRRIVLVREDDDAPASTDRQRGFLEGLAAVGADAGPEAVLRCADPAGEVTAERVRALVEDGATAFVAEETDTGAAWRALDAAVREAGLGCPGDVSLGLLGGPPPDVAAAPVPMGFDVPRHQLGAAAVRLLSALVAGEETHEPLVACAFRAGETAGPPGRRP</sequence>
<organism evidence="7 8">
    <name type="scientific">Streptomyces violaceusniger (strain Tu 4113)</name>
    <dbReference type="NCBI Taxonomy" id="653045"/>
    <lineage>
        <taxon>Bacteria</taxon>
        <taxon>Bacillati</taxon>
        <taxon>Actinomycetota</taxon>
        <taxon>Actinomycetes</taxon>
        <taxon>Kitasatosporales</taxon>
        <taxon>Streptomycetaceae</taxon>
        <taxon>Streptomyces</taxon>
        <taxon>Streptomyces violaceusniger group</taxon>
    </lineage>
</organism>
<evidence type="ECO:0000256" key="3">
    <source>
        <dbReference type="ARBA" id="ARBA00023125"/>
    </source>
</evidence>
<dbReference type="SUPFAM" id="SSF53822">
    <property type="entry name" value="Periplasmic binding protein-like I"/>
    <property type="match status" value="1"/>
</dbReference>
<dbReference type="GO" id="GO:0000976">
    <property type="term" value="F:transcription cis-regulatory region binding"/>
    <property type="evidence" value="ECO:0007669"/>
    <property type="project" value="TreeGrafter"/>
</dbReference>
<dbReference type="Proteomes" id="UP000008703">
    <property type="component" value="Chromosome"/>
</dbReference>
<dbReference type="InterPro" id="IPR010982">
    <property type="entry name" value="Lambda_DNA-bd_dom_sf"/>
</dbReference>
<dbReference type="CDD" id="cd06267">
    <property type="entry name" value="PBP1_LacI_sugar_binding-like"/>
    <property type="match status" value="1"/>
</dbReference>
<evidence type="ECO:0000313" key="7">
    <source>
        <dbReference type="EMBL" id="AEM84008.1"/>
    </source>
</evidence>
<evidence type="ECO:0000256" key="1">
    <source>
        <dbReference type="ARBA" id="ARBA00022491"/>
    </source>
</evidence>
<dbReference type="Pfam" id="PF13377">
    <property type="entry name" value="Peripla_BP_3"/>
    <property type="match status" value="1"/>
</dbReference>
<feature type="region of interest" description="Disordered" evidence="5">
    <location>
        <begin position="1"/>
        <end position="41"/>
    </location>
</feature>
<feature type="compositionally biased region" description="Basic and acidic residues" evidence="5">
    <location>
        <begin position="10"/>
        <end position="22"/>
    </location>
</feature>
<dbReference type="HOGENOM" id="CLU_037628_5_0_11"/>
<accession>G2PF02</accession>
<dbReference type="eggNOG" id="COG1609">
    <property type="taxonomic scope" value="Bacteria"/>
</dbReference>
<keyword evidence="4" id="KW-0804">Transcription</keyword>
<keyword evidence="2" id="KW-0805">Transcription regulation</keyword>
<keyword evidence="8" id="KW-1185">Reference proteome</keyword>
<keyword evidence="1" id="KW-0678">Repressor</keyword>
<dbReference type="InterPro" id="IPR028082">
    <property type="entry name" value="Peripla_BP_I"/>
</dbReference>
<dbReference type="Gene3D" id="1.10.260.40">
    <property type="entry name" value="lambda repressor-like DNA-binding domains"/>
    <property type="match status" value="1"/>
</dbReference>
<dbReference type="SMART" id="SM00354">
    <property type="entry name" value="HTH_LACI"/>
    <property type="match status" value="1"/>
</dbReference>
<dbReference type="SUPFAM" id="SSF47413">
    <property type="entry name" value="lambda repressor-like DNA-binding domains"/>
    <property type="match status" value="1"/>
</dbReference>
<dbReference type="InterPro" id="IPR000843">
    <property type="entry name" value="HTH_LacI"/>
</dbReference>
<evidence type="ECO:0000256" key="2">
    <source>
        <dbReference type="ARBA" id="ARBA00023015"/>
    </source>
</evidence>
<dbReference type="CDD" id="cd01392">
    <property type="entry name" value="HTH_LacI"/>
    <property type="match status" value="1"/>
</dbReference>
<gene>
    <name evidence="7" type="ORF">Strvi_4364</name>
</gene>